<evidence type="ECO:0000256" key="3">
    <source>
        <dbReference type="ARBA" id="ARBA00022448"/>
    </source>
</evidence>
<feature type="repeat" description="Solcar" evidence="10">
    <location>
        <begin position="97"/>
        <end position="190"/>
    </location>
</feature>
<dbReference type="Gene3D" id="1.50.40.10">
    <property type="entry name" value="Mitochondrial carrier domain"/>
    <property type="match status" value="1"/>
</dbReference>
<keyword evidence="7 12" id="KW-1133">Transmembrane helix</keyword>
<organism evidence="13 14">
    <name type="scientific">Meganyctiphanes norvegica</name>
    <name type="common">Northern krill</name>
    <name type="synonym">Thysanopoda norvegica</name>
    <dbReference type="NCBI Taxonomy" id="48144"/>
    <lineage>
        <taxon>Eukaryota</taxon>
        <taxon>Metazoa</taxon>
        <taxon>Ecdysozoa</taxon>
        <taxon>Arthropoda</taxon>
        <taxon>Crustacea</taxon>
        <taxon>Multicrustacea</taxon>
        <taxon>Malacostraca</taxon>
        <taxon>Eumalacostraca</taxon>
        <taxon>Eucarida</taxon>
        <taxon>Euphausiacea</taxon>
        <taxon>Euphausiidae</taxon>
        <taxon>Meganyctiphanes</taxon>
    </lineage>
</organism>
<keyword evidence="3 11" id="KW-0813">Transport</keyword>
<feature type="transmembrane region" description="Helical" evidence="12">
    <location>
        <begin position="202"/>
        <end position="223"/>
    </location>
</feature>
<reference evidence="13 14" key="1">
    <citation type="submission" date="2024-05" db="EMBL/GenBank/DDBJ databases">
        <authorList>
            <person name="Wallberg A."/>
        </authorList>
    </citation>
    <scope>NUCLEOTIDE SEQUENCE [LARGE SCALE GENOMIC DNA]</scope>
</reference>
<comment type="similarity">
    <text evidence="2 11">Belongs to the mitochondrial carrier (TC 2.A.29) family.</text>
</comment>
<name>A0AAV2SE60_MEGNR</name>
<dbReference type="PROSITE" id="PS50920">
    <property type="entry name" value="SOLCAR"/>
    <property type="match status" value="2"/>
</dbReference>
<dbReference type="Pfam" id="PF00153">
    <property type="entry name" value="Mito_carr"/>
    <property type="match status" value="2"/>
</dbReference>
<protein>
    <recommendedName>
        <fullName evidence="15">Solute carrier family 25 member 35</fullName>
    </recommendedName>
</protein>
<keyword evidence="8" id="KW-0496">Mitochondrion</keyword>
<proteinExistence type="inferred from homology"/>
<evidence type="ECO:0008006" key="15">
    <source>
        <dbReference type="Google" id="ProtNLM"/>
    </source>
</evidence>
<evidence type="ECO:0000256" key="12">
    <source>
        <dbReference type="SAM" id="Phobius"/>
    </source>
</evidence>
<dbReference type="InterPro" id="IPR051508">
    <property type="entry name" value="Mito_Carrier_Antiporter"/>
</dbReference>
<evidence type="ECO:0000256" key="11">
    <source>
        <dbReference type="RuleBase" id="RU000488"/>
    </source>
</evidence>
<evidence type="ECO:0000313" key="13">
    <source>
        <dbReference type="EMBL" id="CAL4190552.1"/>
    </source>
</evidence>
<evidence type="ECO:0000256" key="1">
    <source>
        <dbReference type="ARBA" id="ARBA00004448"/>
    </source>
</evidence>
<evidence type="ECO:0000256" key="5">
    <source>
        <dbReference type="ARBA" id="ARBA00022737"/>
    </source>
</evidence>
<keyword evidence="9 10" id="KW-0472">Membrane</keyword>
<dbReference type="EMBL" id="CAXKWB010066881">
    <property type="protein sequence ID" value="CAL4190552.1"/>
    <property type="molecule type" value="Genomic_DNA"/>
</dbReference>
<dbReference type="PANTHER" id="PTHR45928:SF1">
    <property type="entry name" value="RE38146P"/>
    <property type="match status" value="1"/>
</dbReference>
<sequence>MDKIRSTFISKDVIIFLSPPGAFRKNVSFKGHLRFQGHSSPKYKCLIHSNIEIIVVDVLKKGLVRLCKYQVIMNGMRFGLYQKIVDSGVISNEDGSMSSMGVIIAGASVGITGALIGSPFYLVKTQLQSQSSESIAVGFQHQHKGTIGAFIRIAKEGGVRGLWRGATTSIPSVGVGSATQLLSFSKTKELVDNLGMYPRDSWQGSLVGALVSGFAVACMMCPFDVVRTRVYNQATNSDGKGLTYNGYTDCLKKIFKTEGLFGFYKGWTTLVTRLAPHSFLNLLFWQYLLKQYKKYQE</sequence>
<evidence type="ECO:0000256" key="4">
    <source>
        <dbReference type="ARBA" id="ARBA00022692"/>
    </source>
</evidence>
<comment type="subcellular location">
    <subcellularLocation>
        <location evidence="1">Mitochondrion inner membrane</location>
        <topology evidence="1">Multi-pass membrane protein</topology>
    </subcellularLocation>
</comment>
<evidence type="ECO:0000256" key="10">
    <source>
        <dbReference type="PROSITE-ProRule" id="PRU00282"/>
    </source>
</evidence>
<evidence type="ECO:0000256" key="7">
    <source>
        <dbReference type="ARBA" id="ARBA00022989"/>
    </source>
</evidence>
<dbReference type="AlphaFoldDB" id="A0AAV2SE60"/>
<keyword evidence="14" id="KW-1185">Reference proteome</keyword>
<dbReference type="InterPro" id="IPR018108">
    <property type="entry name" value="MCP_transmembrane"/>
</dbReference>
<keyword evidence="4 10" id="KW-0812">Transmembrane</keyword>
<dbReference type="Proteomes" id="UP001497623">
    <property type="component" value="Unassembled WGS sequence"/>
</dbReference>
<dbReference type="GO" id="GO:0005743">
    <property type="term" value="C:mitochondrial inner membrane"/>
    <property type="evidence" value="ECO:0007669"/>
    <property type="project" value="UniProtKB-SubCell"/>
</dbReference>
<gene>
    <name evidence="13" type="ORF">MNOR_LOCUS36474</name>
</gene>
<evidence type="ECO:0000256" key="8">
    <source>
        <dbReference type="ARBA" id="ARBA00023128"/>
    </source>
</evidence>
<comment type="caution">
    <text evidence="13">The sequence shown here is derived from an EMBL/GenBank/DDBJ whole genome shotgun (WGS) entry which is preliminary data.</text>
</comment>
<keyword evidence="6" id="KW-0999">Mitochondrion inner membrane</keyword>
<evidence type="ECO:0000313" key="14">
    <source>
        <dbReference type="Proteomes" id="UP001497623"/>
    </source>
</evidence>
<feature type="non-terminal residue" evidence="13">
    <location>
        <position position="297"/>
    </location>
</feature>
<dbReference type="PANTHER" id="PTHR45928">
    <property type="entry name" value="RE38146P"/>
    <property type="match status" value="1"/>
</dbReference>
<evidence type="ECO:0000256" key="2">
    <source>
        <dbReference type="ARBA" id="ARBA00006375"/>
    </source>
</evidence>
<feature type="repeat" description="Solcar" evidence="10">
    <location>
        <begin position="200"/>
        <end position="291"/>
    </location>
</feature>
<evidence type="ECO:0000256" key="6">
    <source>
        <dbReference type="ARBA" id="ARBA00022792"/>
    </source>
</evidence>
<feature type="transmembrane region" description="Helical" evidence="12">
    <location>
        <begin position="100"/>
        <end position="122"/>
    </location>
</feature>
<dbReference type="SUPFAM" id="SSF103506">
    <property type="entry name" value="Mitochondrial carrier"/>
    <property type="match status" value="1"/>
</dbReference>
<dbReference type="InterPro" id="IPR023395">
    <property type="entry name" value="MCP_dom_sf"/>
</dbReference>
<evidence type="ECO:0000256" key="9">
    <source>
        <dbReference type="ARBA" id="ARBA00023136"/>
    </source>
</evidence>
<keyword evidence="5" id="KW-0677">Repeat</keyword>
<accession>A0AAV2SE60</accession>